<comment type="caution">
    <text evidence="6">The sequence shown here is derived from an EMBL/GenBank/DDBJ whole genome shotgun (WGS) entry which is preliminary data.</text>
</comment>
<dbReference type="Gene3D" id="3.30.420.10">
    <property type="entry name" value="Ribonuclease H-like superfamily/Ribonuclease H"/>
    <property type="match status" value="1"/>
</dbReference>
<dbReference type="PANTHER" id="PTHR12801">
    <property type="entry name" value="RNA EXONUCLEASE REXO1 / RECO3 FAMILY MEMBER-RELATED"/>
    <property type="match status" value="1"/>
</dbReference>
<keyword evidence="2" id="KW-0378">Hydrolase</keyword>
<dbReference type="PANTHER" id="PTHR12801:SF82">
    <property type="entry name" value="RNA EXONUCLEASE 5"/>
    <property type="match status" value="1"/>
</dbReference>
<evidence type="ECO:0000313" key="7">
    <source>
        <dbReference type="Proteomes" id="UP001159405"/>
    </source>
</evidence>
<name>A0ABN8SAZ2_9CNID</name>
<keyword evidence="3" id="KW-0269">Exonuclease</keyword>
<evidence type="ECO:0000256" key="1">
    <source>
        <dbReference type="ARBA" id="ARBA00022722"/>
    </source>
</evidence>
<dbReference type="Gene3D" id="3.30.70.1820">
    <property type="entry name" value="L1 transposable element, RRM domain"/>
    <property type="match status" value="1"/>
</dbReference>
<sequence>MNSATKEIQEIKNAAAATEKVTASLRKENDHLKAEVDKLVCRNIRLEAQSRRSNFRVYGVRDSPHETPAETEQVLRNVLLKQLQIAEEDVNNMSFERVHRISNTRAVNQINKSKSPRPIIAKASFYQDKEQIFSYARSLPKGSKIGVASDFPKEIADMHKKLYPILKAAKAQKKKAFFNVDKLIIDGQVYRGKETKDLPLYGKVMCETAEGLELTRISVVDESFNVIYDTLVKPTRPIIDYKTKFSGITKKTLENVTTTLDDVQKCLIDILPHDAILIGHSLENDLRALKLHHRRVIDTSVLYDSSSGPLFKSSLKCLTKQFLNKKIQSGSDGHCSIEDAKACMELVQLKIKNGPNFGKPSMNKEGYANLVQNIHVKIIPSVIC</sequence>
<dbReference type="Proteomes" id="UP001159405">
    <property type="component" value="Unassembled WGS sequence"/>
</dbReference>
<gene>
    <name evidence="6" type="ORF">PLOB_00038517</name>
</gene>
<dbReference type="InterPro" id="IPR047021">
    <property type="entry name" value="REXO1/3/4-like"/>
</dbReference>
<dbReference type="Pfam" id="PF00929">
    <property type="entry name" value="RNase_T"/>
    <property type="match status" value="1"/>
</dbReference>
<dbReference type="CDD" id="cd06145">
    <property type="entry name" value="REX1_like"/>
    <property type="match status" value="1"/>
</dbReference>
<keyword evidence="4" id="KW-0175">Coiled coil</keyword>
<dbReference type="SUPFAM" id="SSF53098">
    <property type="entry name" value="Ribonuclease H-like"/>
    <property type="match status" value="1"/>
</dbReference>
<feature type="domain" description="Exonuclease" evidence="5">
    <location>
        <begin position="206"/>
        <end position="356"/>
    </location>
</feature>
<organism evidence="6 7">
    <name type="scientific">Porites lobata</name>
    <dbReference type="NCBI Taxonomy" id="104759"/>
    <lineage>
        <taxon>Eukaryota</taxon>
        <taxon>Metazoa</taxon>
        <taxon>Cnidaria</taxon>
        <taxon>Anthozoa</taxon>
        <taxon>Hexacorallia</taxon>
        <taxon>Scleractinia</taxon>
        <taxon>Fungiina</taxon>
        <taxon>Poritidae</taxon>
        <taxon>Porites</taxon>
    </lineage>
</organism>
<dbReference type="InterPro" id="IPR034922">
    <property type="entry name" value="REX1-like_exo"/>
</dbReference>
<dbReference type="InterPro" id="IPR012337">
    <property type="entry name" value="RNaseH-like_sf"/>
</dbReference>
<dbReference type="SMART" id="SM00479">
    <property type="entry name" value="EXOIII"/>
    <property type="match status" value="1"/>
</dbReference>
<keyword evidence="7" id="KW-1185">Reference proteome</keyword>
<evidence type="ECO:0000256" key="3">
    <source>
        <dbReference type="ARBA" id="ARBA00022839"/>
    </source>
</evidence>
<evidence type="ECO:0000256" key="2">
    <source>
        <dbReference type="ARBA" id="ARBA00022801"/>
    </source>
</evidence>
<dbReference type="InterPro" id="IPR013520">
    <property type="entry name" value="Ribonucl_H"/>
</dbReference>
<proteinExistence type="predicted"/>
<evidence type="ECO:0000256" key="4">
    <source>
        <dbReference type="SAM" id="Coils"/>
    </source>
</evidence>
<evidence type="ECO:0000313" key="6">
    <source>
        <dbReference type="EMBL" id="CAH3187886.1"/>
    </source>
</evidence>
<keyword evidence="1" id="KW-0540">Nuclease</keyword>
<dbReference type="EMBL" id="CALNXK010000575">
    <property type="protein sequence ID" value="CAH3187886.1"/>
    <property type="molecule type" value="Genomic_DNA"/>
</dbReference>
<evidence type="ECO:0000259" key="5">
    <source>
        <dbReference type="SMART" id="SM00479"/>
    </source>
</evidence>
<protein>
    <recommendedName>
        <fullName evidence="5">Exonuclease domain-containing protein</fullName>
    </recommendedName>
</protein>
<feature type="coiled-coil region" evidence="4">
    <location>
        <begin position="1"/>
        <end position="49"/>
    </location>
</feature>
<dbReference type="InterPro" id="IPR036397">
    <property type="entry name" value="RNaseH_sf"/>
</dbReference>
<accession>A0ABN8SAZ2</accession>
<reference evidence="6 7" key="1">
    <citation type="submission" date="2022-05" db="EMBL/GenBank/DDBJ databases">
        <authorList>
            <consortium name="Genoscope - CEA"/>
            <person name="William W."/>
        </authorList>
    </citation>
    <scope>NUCLEOTIDE SEQUENCE [LARGE SCALE GENOMIC DNA]</scope>
</reference>